<dbReference type="OrthoDB" id="91934at2759"/>
<organism evidence="1 2">
    <name type="scientific">Phytophthora megakarya</name>
    <dbReference type="NCBI Taxonomy" id="4795"/>
    <lineage>
        <taxon>Eukaryota</taxon>
        <taxon>Sar</taxon>
        <taxon>Stramenopiles</taxon>
        <taxon>Oomycota</taxon>
        <taxon>Peronosporomycetes</taxon>
        <taxon>Peronosporales</taxon>
        <taxon>Peronosporaceae</taxon>
        <taxon>Phytophthora</taxon>
    </lineage>
</organism>
<gene>
    <name evidence="1" type="ORF">PHMEG_0007715</name>
</gene>
<evidence type="ECO:0000313" key="1">
    <source>
        <dbReference type="EMBL" id="OWZ18234.1"/>
    </source>
</evidence>
<name>A0A225WLD3_9STRA</name>
<dbReference type="EMBL" id="NBNE01000621">
    <property type="protein sequence ID" value="OWZ18234.1"/>
    <property type="molecule type" value="Genomic_DNA"/>
</dbReference>
<sequence>MPTVKRNMKVVIDQSNDEIDSPSPVYHSFLREDTANITAMTNFAPIEFERLWDYLRSYLRDNWNMARTRLMDVLYMFLTTLKHCGKWDVVAGVLNIKPPKFQKMMLSFATVLSPY</sequence>
<protein>
    <submittedName>
        <fullName evidence="1">Uncharacterized protein</fullName>
    </submittedName>
</protein>
<comment type="caution">
    <text evidence="1">The sequence shown here is derived from an EMBL/GenBank/DDBJ whole genome shotgun (WGS) entry which is preliminary data.</text>
</comment>
<proteinExistence type="predicted"/>
<keyword evidence="2" id="KW-1185">Reference proteome</keyword>
<reference evidence="2" key="1">
    <citation type="submission" date="2017-03" db="EMBL/GenBank/DDBJ databases">
        <title>Phytopthora megakarya and P. palmivora, two closely related causual agents of cacao black pod achieved similar genome size and gene model numbers by different mechanisms.</title>
        <authorList>
            <person name="Ali S."/>
            <person name="Shao J."/>
            <person name="Larry D.J."/>
            <person name="Kronmiller B."/>
            <person name="Shen D."/>
            <person name="Strem M.D."/>
            <person name="Melnick R.L."/>
            <person name="Guiltinan M.J."/>
            <person name="Tyler B.M."/>
            <person name="Meinhardt L.W."/>
            <person name="Bailey B.A."/>
        </authorList>
    </citation>
    <scope>NUCLEOTIDE SEQUENCE [LARGE SCALE GENOMIC DNA]</scope>
    <source>
        <strain evidence="2">zdho120</strain>
    </source>
</reference>
<accession>A0A225WLD3</accession>
<dbReference type="Proteomes" id="UP000198211">
    <property type="component" value="Unassembled WGS sequence"/>
</dbReference>
<dbReference type="AlphaFoldDB" id="A0A225WLD3"/>
<evidence type="ECO:0000313" key="2">
    <source>
        <dbReference type="Proteomes" id="UP000198211"/>
    </source>
</evidence>